<name>A0A1C7FI79_9VIBR</name>
<keyword evidence="2" id="KW-1185">Reference proteome</keyword>
<evidence type="ECO:0000313" key="2">
    <source>
        <dbReference type="Proteomes" id="UP000092528"/>
    </source>
</evidence>
<accession>A0A1C7FI79</accession>
<organism evidence="1 2">
    <name type="scientific">Vibrio scophthalmi</name>
    <dbReference type="NCBI Taxonomy" id="45658"/>
    <lineage>
        <taxon>Bacteria</taxon>
        <taxon>Pseudomonadati</taxon>
        <taxon>Pseudomonadota</taxon>
        <taxon>Gammaproteobacteria</taxon>
        <taxon>Vibrionales</taxon>
        <taxon>Vibrionaceae</taxon>
        <taxon>Vibrio</taxon>
    </lineage>
</organism>
<geneLocation type="plasmid" evidence="2">
    <name>pvs127</name>
</geneLocation>
<dbReference type="RefSeq" id="WP_065546945.1">
    <property type="nucleotide sequence ID" value="NZ_CP016416.1"/>
</dbReference>
<dbReference type="PATRIC" id="fig|45658.7.peg.4441"/>
<evidence type="ECO:0000313" key="1">
    <source>
        <dbReference type="EMBL" id="ANU39488.1"/>
    </source>
</evidence>
<reference evidence="1 2" key="1">
    <citation type="submission" date="2016-07" db="EMBL/GenBank/DDBJ databases">
        <title>Genome sequencing of Vibrio scophthalmi strain VS-05, an isolated from Paralichthys olivaceus.</title>
        <authorList>
            <person name="Han H.-J."/>
        </authorList>
    </citation>
    <scope>NUCLEOTIDE SEQUENCE [LARGE SCALE GENOMIC DNA]</scope>
    <source>
        <strain evidence="1 2">VS-05</strain>
        <plasmid evidence="2">pvs127</plasmid>
    </source>
</reference>
<keyword evidence="1" id="KW-0614">Plasmid</keyword>
<sequence length="106" mass="12018">MSREERLQVANTILAQLGGHRFFIMTGAKQPIAIENGVMFTLPARLAKQGINKVRIELDASDTYTITTLKVNARRDESIEIQCESLIYCDQLEATFEDMTGVYTRF</sequence>
<proteinExistence type="predicted"/>
<gene>
    <name evidence="1" type="ORF">VSVS05_04453</name>
</gene>
<dbReference type="Proteomes" id="UP000092528">
    <property type="component" value="Plasmid pVS127"/>
</dbReference>
<protein>
    <submittedName>
        <fullName evidence="1">Uncharacterized protein</fullName>
    </submittedName>
</protein>
<dbReference type="AlphaFoldDB" id="A0A1C7FI79"/>
<dbReference type="EMBL" id="CP016416">
    <property type="protein sequence ID" value="ANU39488.1"/>
    <property type="molecule type" value="Genomic_DNA"/>
</dbReference>